<organism evidence="8 9">
    <name type="scientific">Virgisporangium aliadipatigenens</name>
    <dbReference type="NCBI Taxonomy" id="741659"/>
    <lineage>
        <taxon>Bacteria</taxon>
        <taxon>Bacillati</taxon>
        <taxon>Actinomycetota</taxon>
        <taxon>Actinomycetes</taxon>
        <taxon>Micromonosporales</taxon>
        <taxon>Micromonosporaceae</taxon>
        <taxon>Virgisporangium</taxon>
    </lineage>
</organism>
<reference evidence="8" key="1">
    <citation type="submission" date="2021-01" db="EMBL/GenBank/DDBJ databases">
        <title>Whole genome shotgun sequence of Virgisporangium aliadipatigenens NBRC 105644.</title>
        <authorList>
            <person name="Komaki H."/>
            <person name="Tamura T."/>
        </authorList>
    </citation>
    <scope>NUCLEOTIDE SEQUENCE</scope>
    <source>
        <strain evidence="8">NBRC 105644</strain>
    </source>
</reference>
<dbReference type="Pfam" id="PF03704">
    <property type="entry name" value="BTAD"/>
    <property type="match status" value="1"/>
</dbReference>
<dbReference type="GO" id="GO:0006355">
    <property type="term" value="P:regulation of DNA-templated transcription"/>
    <property type="evidence" value="ECO:0007669"/>
    <property type="project" value="InterPro"/>
</dbReference>
<dbReference type="SUPFAM" id="SSF52540">
    <property type="entry name" value="P-loop containing nucleoside triphosphate hydrolases"/>
    <property type="match status" value="1"/>
</dbReference>
<name>A0A8J4DSG7_9ACTN</name>
<proteinExistence type="inferred from homology"/>
<dbReference type="InterPro" id="IPR016032">
    <property type="entry name" value="Sig_transdc_resp-reg_C-effctor"/>
</dbReference>
<gene>
    <name evidence="8" type="ORF">Val02_47490</name>
</gene>
<keyword evidence="3 5" id="KW-0238">DNA-binding</keyword>
<dbReference type="InterPro" id="IPR027417">
    <property type="entry name" value="P-loop_NTPase"/>
</dbReference>
<dbReference type="Proteomes" id="UP000619260">
    <property type="component" value="Unassembled WGS sequence"/>
</dbReference>
<dbReference type="SUPFAM" id="SSF46894">
    <property type="entry name" value="C-terminal effector domain of the bipartite response regulators"/>
    <property type="match status" value="1"/>
</dbReference>
<evidence type="ECO:0000256" key="4">
    <source>
        <dbReference type="ARBA" id="ARBA00023163"/>
    </source>
</evidence>
<dbReference type="SUPFAM" id="SSF48452">
    <property type="entry name" value="TPR-like"/>
    <property type="match status" value="1"/>
</dbReference>
<comment type="similarity">
    <text evidence="1">Belongs to the AfsR/DnrI/RedD regulatory family.</text>
</comment>
<dbReference type="Gene3D" id="1.25.40.10">
    <property type="entry name" value="Tetratricopeptide repeat domain"/>
    <property type="match status" value="1"/>
</dbReference>
<protein>
    <recommendedName>
        <fullName evidence="7">OmpR/PhoB-type domain-containing protein</fullName>
    </recommendedName>
</protein>
<dbReference type="GO" id="GO:0000160">
    <property type="term" value="P:phosphorelay signal transduction system"/>
    <property type="evidence" value="ECO:0007669"/>
    <property type="project" value="InterPro"/>
</dbReference>
<dbReference type="InterPro" id="IPR005158">
    <property type="entry name" value="BTAD"/>
</dbReference>
<dbReference type="EMBL" id="BOPF01000018">
    <property type="protein sequence ID" value="GIJ47863.1"/>
    <property type="molecule type" value="Genomic_DNA"/>
</dbReference>
<dbReference type="RefSeq" id="WP_203901370.1">
    <property type="nucleotide sequence ID" value="NZ_BOPF01000018.1"/>
</dbReference>
<dbReference type="GO" id="GO:0003677">
    <property type="term" value="F:DNA binding"/>
    <property type="evidence" value="ECO:0007669"/>
    <property type="project" value="UniProtKB-UniRule"/>
</dbReference>
<evidence type="ECO:0000256" key="5">
    <source>
        <dbReference type="PROSITE-ProRule" id="PRU01091"/>
    </source>
</evidence>
<feature type="DNA-binding region" description="OmpR/PhoB-type" evidence="5">
    <location>
        <begin position="1"/>
        <end position="93"/>
    </location>
</feature>
<dbReference type="Gene3D" id="1.10.8.430">
    <property type="entry name" value="Helical domain of apoptotic protease-activating factors"/>
    <property type="match status" value="1"/>
</dbReference>
<evidence type="ECO:0000259" key="7">
    <source>
        <dbReference type="PROSITE" id="PS51755"/>
    </source>
</evidence>
<dbReference type="SMART" id="SM01043">
    <property type="entry name" value="BTAD"/>
    <property type="match status" value="1"/>
</dbReference>
<evidence type="ECO:0000256" key="1">
    <source>
        <dbReference type="ARBA" id="ARBA00005820"/>
    </source>
</evidence>
<dbReference type="InterPro" id="IPR042197">
    <property type="entry name" value="Apaf_helical"/>
</dbReference>
<feature type="region of interest" description="Disordered" evidence="6">
    <location>
        <begin position="627"/>
        <end position="651"/>
    </location>
</feature>
<keyword evidence="2" id="KW-0805">Transcription regulation</keyword>
<sequence>MTRLRWRILGPLEAERDGRPLALGPHKQRVVLALLLCNANRTVSVGTLRDALWDDSPPRTAAKNIQVYVSALRRLAGGANGIVHSPPGYLLRVEPDHLDLLRFHELARAGRAALRDGDPAAAGDLLGRAVRTWRGPALPELATVPAVASAAARLREHYLAAYEDWAETMLRLGRHTHVVEEIGELARRHPFRERLRHAQLLALHRCGRRAEALAQFDMMRQRLARDLGLPPSPVLARLYEAMLAGAESAAGAEPAVPVSLPRDLPHLSGREREVRTLLDLLRTAAAGTVVAVSGPAGVGKTGLVTHCAHRLAARFPDGRILLGLRGADGRPRPVPELIDELLARLAPGAGGTDRAASLRRVTAGRRLLVIADDAASEAQARALLSAVEDGVVVITGRRHLAALDAWFLPVERLSDEAARELLVRLIGAERVAAEPDTARRIVAACDGLPLLLRTVGAKLAGLTHLSLARYAERLTDPRRLRTELAAGDLDRRLASWIGDLDPAEREALDRLVTAGEAFTAGEVCARLGTDPLGAEALLERLVQAHLVRVDVDQRQDDEVTAHEVTAHDAEREARYRLPSPVRAFALLRDLPLAGGGLLLGGPGGALFGGSGGALFGGSGALLGGPGALLGGLGGAQEPGEQRGEQDDDRAL</sequence>
<dbReference type="InterPro" id="IPR011990">
    <property type="entry name" value="TPR-like_helical_dom_sf"/>
</dbReference>
<evidence type="ECO:0000256" key="6">
    <source>
        <dbReference type="SAM" id="MobiDB-lite"/>
    </source>
</evidence>
<dbReference type="InterPro" id="IPR041664">
    <property type="entry name" value="AAA_16"/>
</dbReference>
<evidence type="ECO:0000313" key="9">
    <source>
        <dbReference type="Proteomes" id="UP000619260"/>
    </source>
</evidence>
<feature type="domain" description="OmpR/PhoB-type" evidence="7">
    <location>
        <begin position="1"/>
        <end position="93"/>
    </location>
</feature>
<dbReference type="InterPro" id="IPR051677">
    <property type="entry name" value="AfsR-DnrI-RedD_regulator"/>
</dbReference>
<dbReference type="PANTHER" id="PTHR35807">
    <property type="entry name" value="TRANSCRIPTIONAL REGULATOR REDD-RELATED"/>
    <property type="match status" value="1"/>
</dbReference>
<evidence type="ECO:0000313" key="8">
    <source>
        <dbReference type="EMBL" id="GIJ47863.1"/>
    </source>
</evidence>
<dbReference type="Pfam" id="PF13191">
    <property type="entry name" value="AAA_16"/>
    <property type="match status" value="1"/>
</dbReference>
<dbReference type="AlphaFoldDB" id="A0A8J4DSG7"/>
<dbReference type="PANTHER" id="PTHR35807:SF1">
    <property type="entry name" value="TRANSCRIPTIONAL REGULATOR REDD"/>
    <property type="match status" value="1"/>
</dbReference>
<dbReference type="PROSITE" id="PS51755">
    <property type="entry name" value="OMPR_PHOB"/>
    <property type="match status" value="1"/>
</dbReference>
<keyword evidence="9" id="KW-1185">Reference proteome</keyword>
<dbReference type="CDD" id="cd15831">
    <property type="entry name" value="BTAD"/>
    <property type="match status" value="1"/>
</dbReference>
<keyword evidence="4" id="KW-0804">Transcription</keyword>
<feature type="compositionally biased region" description="Gly residues" evidence="6">
    <location>
        <begin position="627"/>
        <end position="636"/>
    </location>
</feature>
<dbReference type="Gene3D" id="3.40.50.300">
    <property type="entry name" value="P-loop containing nucleotide triphosphate hydrolases"/>
    <property type="match status" value="1"/>
</dbReference>
<evidence type="ECO:0000256" key="2">
    <source>
        <dbReference type="ARBA" id="ARBA00023015"/>
    </source>
</evidence>
<dbReference type="GO" id="GO:0043531">
    <property type="term" value="F:ADP binding"/>
    <property type="evidence" value="ECO:0007669"/>
    <property type="project" value="InterPro"/>
</dbReference>
<dbReference type="Gene3D" id="1.10.10.10">
    <property type="entry name" value="Winged helix-like DNA-binding domain superfamily/Winged helix DNA-binding domain"/>
    <property type="match status" value="1"/>
</dbReference>
<dbReference type="PRINTS" id="PR00364">
    <property type="entry name" value="DISEASERSIST"/>
</dbReference>
<accession>A0A8J4DSG7</accession>
<comment type="caution">
    <text evidence="8">The sequence shown here is derived from an EMBL/GenBank/DDBJ whole genome shotgun (WGS) entry which is preliminary data.</text>
</comment>
<evidence type="ECO:0000256" key="3">
    <source>
        <dbReference type="ARBA" id="ARBA00023125"/>
    </source>
</evidence>
<dbReference type="InterPro" id="IPR036388">
    <property type="entry name" value="WH-like_DNA-bd_sf"/>
</dbReference>
<dbReference type="SMART" id="SM00862">
    <property type="entry name" value="Trans_reg_C"/>
    <property type="match status" value="1"/>
</dbReference>
<dbReference type="InterPro" id="IPR001867">
    <property type="entry name" value="OmpR/PhoB-type_DNA-bd"/>
</dbReference>
<feature type="compositionally biased region" description="Basic and acidic residues" evidence="6">
    <location>
        <begin position="639"/>
        <end position="651"/>
    </location>
</feature>